<dbReference type="PATRIC" id="fig|1126211.3.peg.562"/>
<dbReference type="KEGG" id="bqy:MUS_0581"/>
<accession>I2C1X8</accession>
<sequence length="42" mass="4815">MTRKKSCKEHPSGLYDGSMTSAKKKTRLFTLSIVMIRLFLPL</sequence>
<organism evidence="1 2">
    <name type="scientific">Bacillus amyloliquefaciens (strain Y2)</name>
    <name type="common">Bacillus amyloliquefaciens subsp. plantarum (strain B9601-Y2)</name>
    <dbReference type="NCBI Taxonomy" id="1155777"/>
    <lineage>
        <taxon>Bacteria</taxon>
        <taxon>Bacillati</taxon>
        <taxon>Bacillota</taxon>
        <taxon>Bacilli</taxon>
        <taxon>Bacillales</taxon>
        <taxon>Bacillaceae</taxon>
        <taxon>Bacillus</taxon>
        <taxon>Bacillus amyloliquefaciens group</taxon>
    </lineage>
</organism>
<dbReference type="AlphaFoldDB" id="I2C1X8"/>
<reference evidence="1 2" key="1">
    <citation type="journal article" date="2012" name="J. Biotechnol.">
        <title>Genome sequence of the plant growth promoting strain Bacillus amyloliquefaciens subsp. plantarum B9601-Y2 and expression of mersacidin and other secondary metabolites.</title>
        <authorList>
            <person name="He P."/>
            <person name="Hao K."/>
            <person name="Blom J."/>
            <person name="Ruckert C."/>
            <person name="Vater J."/>
            <person name="Mao Z."/>
            <person name="Wu Y."/>
            <person name="Hou M."/>
            <person name="He P."/>
            <person name="He Y."/>
            <person name="Borriss R."/>
        </authorList>
    </citation>
    <scope>NUCLEOTIDE SEQUENCE [LARGE SCALE GENOMIC DNA]</scope>
    <source>
        <strain evidence="1">Y2</strain>
    </source>
</reference>
<proteinExistence type="predicted"/>
<gene>
    <name evidence="1" type="ORF">MUS_0581</name>
</gene>
<evidence type="ECO:0000313" key="2">
    <source>
        <dbReference type="Proteomes" id="UP000002878"/>
    </source>
</evidence>
<dbReference type="HOGENOM" id="CLU_3246683_0_0_9"/>
<protein>
    <submittedName>
        <fullName evidence="1">Uncharacterized protein</fullName>
    </submittedName>
</protein>
<evidence type="ECO:0000313" key="1">
    <source>
        <dbReference type="EMBL" id="AFJ60652.1"/>
    </source>
</evidence>
<name>I2C1X8_BACAY</name>
<dbReference type="EMBL" id="CP003332">
    <property type="protein sequence ID" value="AFJ60652.1"/>
    <property type="molecule type" value="Genomic_DNA"/>
</dbReference>
<dbReference type="Proteomes" id="UP000002878">
    <property type="component" value="Chromosome"/>
</dbReference>